<dbReference type="SUPFAM" id="SSF49695">
    <property type="entry name" value="gamma-Crystallin-like"/>
    <property type="match status" value="1"/>
</dbReference>
<evidence type="ECO:0000256" key="1">
    <source>
        <dbReference type="SAM" id="MobiDB-lite"/>
    </source>
</evidence>
<dbReference type="InterPro" id="IPR011024">
    <property type="entry name" value="G_crystallin-like"/>
</dbReference>
<gene>
    <name evidence="3" type="ORF">QF030_000317</name>
</gene>
<dbReference type="RefSeq" id="WP_307160797.1">
    <property type="nucleotide sequence ID" value="NZ_JAUSWV010000001.1"/>
</dbReference>
<reference evidence="3 4" key="1">
    <citation type="submission" date="2023-07" db="EMBL/GenBank/DDBJ databases">
        <title>Comparative genomics of wheat-associated soil bacteria to identify genetic determinants of phenazine resistance.</title>
        <authorList>
            <person name="Mouncey N."/>
        </authorList>
    </citation>
    <scope>NUCLEOTIDE SEQUENCE [LARGE SCALE GENOMIC DNA]</scope>
    <source>
        <strain evidence="3 4">B2I6</strain>
    </source>
</reference>
<evidence type="ECO:0008006" key="5">
    <source>
        <dbReference type="Google" id="ProtNLM"/>
    </source>
</evidence>
<dbReference type="Gene3D" id="2.60.20.10">
    <property type="entry name" value="Crystallins"/>
    <property type="match status" value="1"/>
</dbReference>
<accession>A0ABU0NGA5</accession>
<organism evidence="3 4">
    <name type="scientific">Streptomyces rishiriensis</name>
    <dbReference type="NCBI Taxonomy" id="68264"/>
    <lineage>
        <taxon>Bacteria</taxon>
        <taxon>Bacillati</taxon>
        <taxon>Actinomycetota</taxon>
        <taxon>Actinomycetes</taxon>
        <taxon>Kitasatosporales</taxon>
        <taxon>Streptomycetaceae</taxon>
        <taxon>Streptomyces</taxon>
    </lineage>
</organism>
<feature type="signal peptide" evidence="2">
    <location>
        <begin position="1"/>
        <end position="25"/>
    </location>
</feature>
<feature type="region of interest" description="Disordered" evidence="1">
    <location>
        <begin position="28"/>
        <end position="52"/>
    </location>
</feature>
<dbReference type="EMBL" id="JAUSWV010000001">
    <property type="protein sequence ID" value="MDQ0578139.1"/>
    <property type="molecule type" value="Genomic_DNA"/>
</dbReference>
<dbReference type="Proteomes" id="UP001230654">
    <property type="component" value="Unassembled WGS sequence"/>
</dbReference>
<proteinExistence type="predicted"/>
<evidence type="ECO:0000313" key="4">
    <source>
        <dbReference type="Proteomes" id="UP001230654"/>
    </source>
</evidence>
<comment type="caution">
    <text evidence="3">The sequence shown here is derived from an EMBL/GenBank/DDBJ whole genome shotgun (WGS) entry which is preliminary data.</text>
</comment>
<evidence type="ECO:0000313" key="3">
    <source>
        <dbReference type="EMBL" id="MDQ0578139.1"/>
    </source>
</evidence>
<name>A0ABU0NGA5_STRRH</name>
<evidence type="ECO:0000256" key="2">
    <source>
        <dbReference type="SAM" id="SignalP"/>
    </source>
</evidence>
<protein>
    <recommendedName>
        <fullName evidence="5">Lipoprotein</fullName>
    </recommendedName>
</protein>
<dbReference type="PROSITE" id="PS51257">
    <property type="entry name" value="PROKAR_LIPOPROTEIN"/>
    <property type="match status" value="1"/>
</dbReference>
<sequence>MLQRKIRTIAGALLMAVLALSACDAKPNAGQTEERGTISNASPQIGTKDGDQEQDDIAVVVCTEQSLNGECDQRLPLDSPDLFRVSDGRFVDNITSIKTLDHAMCFYTEPLHTGIQFTVPANTEVSNLGDGSFGDVDNHIRSFAPAPCSTVVVCDEPQLGGQCYEHLPISMPELFSFGIDFNDKTTSLQTLETGMCFYTDLNYKGRAFEVLPGKEIADLSESLPKFNDSISSYGPAPCSTESEITVE</sequence>
<keyword evidence="4" id="KW-1185">Reference proteome</keyword>
<feature type="chain" id="PRO_5047453969" description="Lipoprotein" evidence="2">
    <location>
        <begin position="26"/>
        <end position="247"/>
    </location>
</feature>
<keyword evidence="2" id="KW-0732">Signal</keyword>